<keyword evidence="1" id="KW-0479">Metal-binding</keyword>
<name>A0A314KT88_NICAT</name>
<dbReference type="SMR" id="A0A314KT88"/>
<feature type="domain" description="EF-hand" evidence="5">
    <location>
        <begin position="123"/>
        <end position="158"/>
    </location>
</feature>
<dbReference type="EMBL" id="MJEQ01001036">
    <property type="protein sequence ID" value="OIT32548.1"/>
    <property type="molecule type" value="Genomic_DNA"/>
</dbReference>
<dbReference type="InterPro" id="IPR002048">
    <property type="entry name" value="EF_hand_dom"/>
</dbReference>
<evidence type="ECO:0000256" key="2">
    <source>
        <dbReference type="ARBA" id="ARBA00022737"/>
    </source>
</evidence>
<sequence length="210" mass="23883">MEKIVFSFSAQGKKIADGLNHFNSTILSCIILGLVITFQEFRSCFFSLFRAILLVFTPYNKSETSSKSKNCGPEIVTTNNEALLQEDFEIIFDTLMTFCNSNGDDFDKVGLAEVFDSFDETEPSLEEVKEAFDMFHENGDGYIDANELKKVICKMGFLEFSLEDCQRMIVPYDENTDGKIEFAEFLKLMEQSTMRSQVRVMKTVSCRNAG</sequence>
<evidence type="ECO:0000259" key="5">
    <source>
        <dbReference type="PROSITE" id="PS50222"/>
    </source>
</evidence>
<dbReference type="Gramene" id="OIT32548">
    <property type="protein sequence ID" value="OIT32548"/>
    <property type="gene ID" value="A4A49_13355"/>
</dbReference>
<dbReference type="InterPro" id="IPR011992">
    <property type="entry name" value="EF-hand-dom_pair"/>
</dbReference>
<evidence type="ECO:0000256" key="4">
    <source>
        <dbReference type="SAM" id="Phobius"/>
    </source>
</evidence>
<keyword evidence="4" id="KW-0472">Membrane</keyword>
<keyword evidence="4" id="KW-0812">Transmembrane</keyword>
<evidence type="ECO:0000256" key="1">
    <source>
        <dbReference type="ARBA" id="ARBA00022723"/>
    </source>
</evidence>
<dbReference type="GeneID" id="109207179"/>
<gene>
    <name evidence="6" type="primary">CML30_1</name>
    <name evidence="6" type="ORF">A4A49_13355</name>
</gene>
<dbReference type="AlphaFoldDB" id="A0A314KT88"/>
<keyword evidence="2" id="KW-0677">Repeat</keyword>
<dbReference type="Gene3D" id="1.10.238.10">
    <property type="entry name" value="EF-hand"/>
    <property type="match status" value="1"/>
</dbReference>
<dbReference type="GO" id="GO:0005509">
    <property type="term" value="F:calcium ion binding"/>
    <property type="evidence" value="ECO:0007669"/>
    <property type="project" value="InterPro"/>
</dbReference>
<evidence type="ECO:0000313" key="7">
    <source>
        <dbReference type="Proteomes" id="UP000187609"/>
    </source>
</evidence>
<keyword evidence="3" id="KW-0106">Calcium</keyword>
<dbReference type="CDD" id="cd00051">
    <property type="entry name" value="EFh"/>
    <property type="match status" value="1"/>
</dbReference>
<dbReference type="FunFam" id="1.10.238.10:FF:000003">
    <property type="entry name" value="Calmodulin A"/>
    <property type="match status" value="1"/>
</dbReference>
<dbReference type="OrthoDB" id="26525at2759"/>
<accession>A0A314KT88</accession>
<dbReference type="SMART" id="SM00054">
    <property type="entry name" value="EFh"/>
    <property type="match status" value="2"/>
</dbReference>
<proteinExistence type="predicted"/>
<dbReference type="Pfam" id="PF13499">
    <property type="entry name" value="EF-hand_7"/>
    <property type="match status" value="1"/>
</dbReference>
<dbReference type="PROSITE" id="PS50222">
    <property type="entry name" value="EF_HAND_2"/>
    <property type="match status" value="2"/>
</dbReference>
<dbReference type="STRING" id="49451.A0A314KT88"/>
<dbReference type="PROSITE" id="PS51257">
    <property type="entry name" value="PROKAR_LIPOPROTEIN"/>
    <property type="match status" value="1"/>
</dbReference>
<dbReference type="PROSITE" id="PS00018">
    <property type="entry name" value="EF_HAND_1"/>
    <property type="match status" value="1"/>
</dbReference>
<reference evidence="6" key="1">
    <citation type="submission" date="2016-11" db="EMBL/GenBank/DDBJ databases">
        <title>The genome of Nicotiana attenuata.</title>
        <authorList>
            <person name="Xu S."/>
            <person name="Brockmoeller T."/>
            <person name="Gaquerel E."/>
            <person name="Navarro A."/>
            <person name="Kuhl H."/>
            <person name="Gase K."/>
            <person name="Ling Z."/>
            <person name="Zhou W."/>
            <person name="Kreitzer C."/>
            <person name="Stanke M."/>
            <person name="Tang H."/>
            <person name="Lyons E."/>
            <person name="Pandey P."/>
            <person name="Pandey S.P."/>
            <person name="Timmermann B."/>
            <person name="Baldwin I.T."/>
        </authorList>
    </citation>
    <scope>NUCLEOTIDE SEQUENCE [LARGE SCALE GENOMIC DNA]</scope>
    <source>
        <strain evidence="6">UT</strain>
    </source>
</reference>
<evidence type="ECO:0000256" key="3">
    <source>
        <dbReference type="ARBA" id="ARBA00022837"/>
    </source>
</evidence>
<dbReference type="KEGG" id="nau:109207179"/>
<feature type="domain" description="EF-hand" evidence="5">
    <location>
        <begin position="160"/>
        <end position="195"/>
    </location>
</feature>
<feature type="transmembrane region" description="Helical" evidence="4">
    <location>
        <begin position="21"/>
        <end position="38"/>
    </location>
</feature>
<evidence type="ECO:0000313" key="6">
    <source>
        <dbReference type="EMBL" id="OIT32548.1"/>
    </source>
</evidence>
<dbReference type="Proteomes" id="UP000187609">
    <property type="component" value="Unassembled WGS sequence"/>
</dbReference>
<organism evidence="6 7">
    <name type="scientific">Nicotiana attenuata</name>
    <name type="common">Coyote tobacco</name>
    <dbReference type="NCBI Taxonomy" id="49451"/>
    <lineage>
        <taxon>Eukaryota</taxon>
        <taxon>Viridiplantae</taxon>
        <taxon>Streptophyta</taxon>
        <taxon>Embryophyta</taxon>
        <taxon>Tracheophyta</taxon>
        <taxon>Spermatophyta</taxon>
        <taxon>Magnoliopsida</taxon>
        <taxon>eudicotyledons</taxon>
        <taxon>Gunneridae</taxon>
        <taxon>Pentapetalae</taxon>
        <taxon>asterids</taxon>
        <taxon>lamiids</taxon>
        <taxon>Solanales</taxon>
        <taxon>Solanaceae</taxon>
        <taxon>Nicotianoideae</taxon>
        <taxon>Nicotianeae</taxon>
        <taxon>Nicotiana</taxon>
    </lineage>
</organism>
<dbReference type="SUPFAM" id="SSF47473">
    <property type="entry name" value="EF-hand"/>
    <property type="match status" value="1"/>
</dbReference>
<comment type="caution">
    <text evidence="6">The sequence shown here is derived from an EMBL/GenBank/DDBJ whole genome shotgun (WGS) entry which is preliminary data.</text>
</comment>
<dbReference type="PANTHER" id="PTHR10891">
    <property type="entry name" value="EF-HAND CALCIUM-BINDING DOMAIN CONTAINING PROTEIN"/>
    <property type="match status" value="1"/>
</dbReference>
<keyword evidence="7" id="KW-1185">Reference proteome</keyword>
<keyword evidence="4" id="KW-1133">Transmembrane helix</keyword>
<dbReference type="InterPro" id="IPR039647">
    <property type="entry name" value="EF_hand_pair_protein_CML-like"/>
</dbReference>
<dbReference type="InterPro" id="IPR018247">
    <property type="entry name" value="EF_Hand_1_Ca_BS"/>
</dbReference>
<protein>
    <submittedName>
        <fullName evidence="6">Calcium-binding protein cml30</fullName>
    </submittedName>
</protein>